<evidence type="ECO:0000313" key="1">
    <source>
        <dbReference type="EMBL" id="CAB4756103.1"/>
    </source>
</evidence>
<dbReference type="AlphaFoldDB" id="A0A6J6UBS4"/>
<sequence>MVLAPGPESLTAATRNSYETPLVRPGIVAATAVAAMCVQVVHVSAEEILYSIV</sequence>
<dbReference type="EMBL" id="CAEZYW010000286">
    <property type="protein sequence ID" value="CAB4756103.1"/>
    <property type="molecule type" value="Genomic_DNA"/>
</dbReference>
<protein>
    <submittedName>
        <fullName evidence="1">Unannotated protein</fullName>
    </submittedName>
</protein>
<gene>
    <name evidence="1" type="ORF">UFOPK2786_01565</name>
</gene>
<reference evidence="1" key="1">
    <citation type="submission" date="2020-05" db="EMBL/GenBank/DDBJ databases">
        <authorList>
            <person name="Chiriac C."/>
            <person name="Salcher M."/>
            <person name="Ghai R."/>
            <person name="Kavagutti S V."/>
        </authorList>
    </citation>
    <scope>NUCLEOTIDE SEQUENCE</scope>
</reference>
<proteinExistence type="predicted"/>
<accession>A0A6J6UBS4</accession>
<organism evidence="1">
    <name type="scientific">freshwater metagenome</name>
    <dbReference type="NCBI Taxonomy" id="449393"/>
    <lineage>
        <taxon>unclassified sequences</taxon>
        <taxon>metagenomes</taxon>
        <taxon>ecological metagenomes</taxon>
    </lineage>
</organism>
<name>A0A6J6UBS4_9ZZZZ</name>